<reference evidence="2 3" key="1">
    <citation type="submission" date="2019-01" db="EMBL/GenBank/DDBJ databases">
        <authorList>
            <person name="Li J."/>
        </authorList>
    </citation>
    <scope>NUCLEOTIDE SEQUENCE [LARGE SCALE GENOMIC DNA]</scope>
    <source>
        <strain evidence="2 3">CCUG 35506</strain>
    </source>
</reference>
<comment type="caution">
    <text evidence="2">The sequence shown here is derived from an EMBL/GenBank/DDBJ whole genome shotgun (WGS) entry which is preliminary data.</text>
</comment>
<keyword evidence="3" id="KW-1185">Reference proteome</keyword>
<accession>A0A4Q2JIH1</accession>
<sequence>MTLAHGAPQQPAPFLVSIGNIHATQHHAVTPGGTWPIGEINVSTADQTQVTTHTPAWAIVMVVLFIWFFLLSLLFLLARESRISGFITVTVWGPGGQSYVEHLPVATEAQRVDVFNRVTYLQSLIGAERHRLGR</sequence>
<gene>
    <name evidence="2" type="ORF">ESP57_13460</name>
</gene>
<keyword evidence="1" id="KW-0472">Membrane</keyword>
<dbReference type="OrthoDB" id="5006488at2"/>
<organism evidence="2 3">
    <name type="scientific">Agromyces fucosus</name>
    <dbReference type="NCBI Taxonomy" id="41985"/>
    <lineage>
        <taxon>Bacteria</taxon>
        <taxon>Bacillati</taxon>
        <taxon>Actinomycetota</taxon>
        <taxon>Actinomycetes</taxon>
        <taxon>Micrococcales</taxon>
        <taxon>Microbacteriaceae</taxon>
        <taxon>Agromyces</taxon>
    </lineage>
</organism>
<dbReference type="Proteomes" id="UP000292935">
    <property type="component" value="Unassembled WGS sequence"/>
</dbReference>
<protein>
    <submittedName>
        <fullName evidence="2">Uncharacterized protein</fullName>
    </submittedName>
</protein>
<keyword evidence="1" id="KW-1133">Transmembrane helix</keyword>
<evidence type="ECO:0000313" key="3">
    <source>
        <dbReference type="Proteomes" id="UP000292935"/>
    </source>
</evidence>
<proteinExistence type="predicted"/>
<dbReference type="EMBL" id="SDPO01000003">
    <property type="protein sequence ID" value="RXZ47552.1"/>
    <property type="molecule type" value="Genomic_DNA"/>
</dbReference>
<keyword evidence="1" id="KW-0812">Transmembrane</keyword>
<name>A0A4Q2JIH1_9MICO</name>
<dbReference type="AlphaFoldDB" id="A0A4Q2JIH1"/>
<evidence type="ECO:0000256" key="1">
    <source>
        <dbReference type="SAM" id="Phobius"/>
    </source>
</evidence>
<evidence type="ECO:0000313" key="2">
    <source>
        <dbReference type="EMBL" id="RXZ47552.1"/>
    </source>
</evidence>
<dbReference type="RefSeq" id="WP_129231943.1">
    <property type="nucleotide sequence ID" value="NZ_SDPO01000003.1"/>
</dbReference>
<feature type="transmembrane region" description="Helical" evidence="1">
    <location>
        <begin position="56"/>
        <end position="78"/>
    </location>
</feature>